<evidence type="ECO:0000313" key="3">
    <source>
        <dbReference type="EMBL" id="KEO89854.1"/>
    </source>
</evidence>
<dbReference type="PANTHER" id="PTHR43747">
    <property type="entry name" value="FAD-BINDING PROTEIN"/>
    <property type="match status" value="1"/>
</dbReference>
<dbReference type="STRING" id="1044.EH31_11925"/>
<dbReference type="PIRSF" id="PIRSF011396">
    <property type="entry name" value="Trp_halogenase"/>
    <property type="match status" value="1"/>
</dbReference>
<dbReference type="InterPro" id="IPR006905">
    <property type="entry name" value="Flavin_halogenase"/>
</dbReference>
<dbReference type="OrthoDB" id="462203at2"/>
<protein>
    <submittedName>
        <fullName evidence="3">Tryptophan halogenase</fullName>
    </submittedName>
</protein>
<dbReference type="InterPro" id="IPR036188">
    <property type="entry name" value="FAD/NAD-bd_sf"/>
</dbReference>
<evidence type="ECO:0000256" key="1">
    <source>
        <dbReference type="PIRSR" id="PIRSR011396-1"/>
    </source>
</evidence>
<dbReference type="GO" id="GO:0004497">
    <property type="term" value="F:monooxygenase activity"/>
    <property type="evidence" value="ECO:0007669"/>
    <property type="project" value="InterPro"/>
</dbReference>
<dbReference type="AlphaFoldDB" id="A0A074M8V8"/>
<accession>A0A074M8V8</accession>
<keyword evidence="2" id="KW-0285">Flavoprotein</keyword>
<name>A0A074M8V8_ERYLO</name>
<feature type="binding site" evidence="2">
    <location>
        <position position="336"/>
    </location>
    <ligand>
        <name>FAD</name>
        <dbReference type="ChEBI" id="CHEBI:57692"/>
    </ligand>
</feature>
<evidence type="ECO:0000313" key="4">
    <source>
        <dbReference type="Proteomes" id="UP000027647"/>
    </source>
</evidence>
<dbReference type="GO" id="GO:0000166">
    <property type="term" value="F:nucleotide binding"/>
    <property type="evidence" value="ECO:0007669"/>
    <property type="project" value="UniProtKB-KW"/>
</dbReference>
<dbReference type="Proteomes" id="UP000027647">
    <property type="component" value="Unassembled WGS sequence"/>
</dbReference>
<keyword evidence="4" id="KW-1185">Reference proteome</keyword>
<feature type="binding site" evidence="2">
    <location>
        <position position="345"/>
    </location>
    <ligand>
        <name>L-tryptophan</name>
        <dbReference type="ChEBI" id="CHEBI:57912"/>
    </ligand>
</feature>
<comment type="caution">
    <text evidence="3">The sequence shown here is derived from an EMBL/GenBank/DDBJ whole genome shotgun (WGS) entry which is preliminary data.</text>
</comment>
<keyword evidence="2" id="KW-0274">FAD</keyword>
<reference evidence="3 4" key="1">
    <citation type="submission" date="2014-04" db="EMBL/GenBank/DDBJ databases">
        <title>A comprehensive comparison of genomes of Erythrobacter spp. strains.</title>
        <authorList>
            <person name="Zheng Q."/>
        </authorList>
    </citation>
    <scope>NUCLEOTIDE SEQUENCE [LARGE SCALE GENOMIC DNA]</scope>
    <source>
        <strain evidence="3 4">DSM 6997</strain>
    </source>
</reference>
<feature type="active site" evidence="1">
    <location>
        <position position="80"/>
    </location>
</feature>
<dbReference type="InterPro" id="IPR033856">
    <property type="entry name" value="Trp_halogen"/>
</dbReference>
<evidence type="ECO:0000256" key="2">
    <source>
        <dbReference type="PIRSR" id="PIRSR011396-2"/>
    </source>
</evidence>
<dbReference type="PANTHER" id="PTHR43747:SF4">
    <property type="entry name" value="FLAVIN-DEPENDENT TRYPTOPHAN HALOGENASE"/>
    <property type="match status" value="1"/>
</dbReference>
<dbReference type="eggNOG" id="COG0644">
    <property type="taxonomic scope" value="Bacteria"/>
</dbReference>
<feature type="binding site" evidence="2">
    <location>
        <position position="80"/>
    </location>
    <ligand>
        <name>7-chloro-L-tryptophan</name>
        <dbReference type="ChEBI" id="CHEBI:58713"/>
    </ligand>
</feature>
<proteinExistence type="predicted"/>
<dbReference type="InterPro" id="IPR050816">
    <property type="entry name" value="Flavin-dep_Halogenase_NPB"/>
</dbReference>
<dbReference type="RefSeq" id="WP_034960429.1">
    <property type="nucleotide sequence ID" value="NZ_JMIW01000004.1"/>
</dbReference>
<dbReference type="Pfam" id="PF04820">
    <property type="entry name" value="Trp_halogenase"/>
    <property type="match status" value="1"/>
</dbReference>
<feature type="binding site" evidence="2">
    <location>
        <begin position="14"/>
        <end position="17"/>
    </location>
    <ligand>
        <name>FAD</name>
        <dbReference type="ChEBI" id="CHEBI:57692"/>
    </ligand>
</feature>
<dbReference type="SUPFAM" id="SSF51905">
    <property type="entry name" value="FAD/NAD(P)-binding domain"/>
    <property type="match status" value="1"/>
</dbReference>
<feature type="binding site" evidence="2">
    <location>
        <position position="349"/>
    </location>
    <ligand>
        <name>FAD</name>
        <dbReference type="ChEBI" id="CHEBI:57692"/>
    </ligand>
</feature>
<organism evidence="3 4">
    <name type="scientific">Erythrobacter longus</name>
    <dbReference type="NCBI Taxonomy" id="1044"/>
    <lineage>
        <taxon>Bacteria</taxon>
        <taxon>Pseudomonadati</taxon>
        <taxon>Pseudomonadota</taxon>
        <taxon>Alphaproteobacteria</taxon>
        <taxon>Sphingomonadales</taxon>
        <taxon>Erythrobacteraceae</taxon>
        <taxon>Erythrobacter/Porphyrobacter group</taxon>
        <taxon>Erythrobacter</taxon>
    </lineage>
</organism>
<dbReference type="Gene3D" id="3.50.50.60">
    <property type="entry name" value="FAD/NAD(P)-binding domain"/>
    <property type="match status" value="1"/>
</dbReference>
<dbReference type="EMBL" id="JMIW01000004">
    <property type="protein sequence ID" value="KEO89854.1"/>
    <property type="molecule type" value="Genomic_DNA"/>
</dbReference>
<gene>
    <name evidence="3" type="ORF">EH31_11925</name>
</gene>
<keyword evidence="2" id="KW-0547">Nucleotide-binding</keyword>
<sequence>MNPHLLEHCVIVGGGTAGWMAAATLGHLLEGSPTKVTLIESEQIGTVGVGEATIPPIITFNTMLGIDEDEFVRETNATFKLGIEFVDWFERGQSYIHPFGDFGRDFDAIPFYQYWLHRNLAGTKDDLFSYSLMVEACRREKFMRPLTNRPQSALSGINYAFQFDASLYAAFLRRFAEGKGVTRVEGKIQDVTQASENGHVQSLKLESGETIEGDFFVDCSGFRGLLIEQTLETGYEDWRQWLPCDRAVAMPCAKVGDPLPYTRATARDAGWQWRIPLQHRTGNGHVYCSEFMEDDTAEQILRDNLDGEPLADANRLRFVTGRRKKFWDGNVLALGLAAGFMEPLESTSIHLIQTSLARLLTHFPDKRFKSADIDAFNHRTTKEYERIRDFLVLHYTATRRDDTPFWRHCQAIEQPDSLKSRIEQFRDCGRIFSEPNDIFGTASWLAVLYGQGVRPTAANPLIAKIPSDKIDNIIRQIGATIDHAATSMPFHQDFINENCSTFSEP</sequence>